<reference evidence="1" key="1">
    <citation type="submission" date="2022-02" db="EMBL/GenBank/DDBJ databases">
        <title>Plant Genome Project.</title>
        <authorList>
            <person name="Zhang R.-G."/>
        </authorList>
    </citation>
    <scope>NUCLEOTIDE SEQUENCE</scope>
    <source>
        <strain evidence="1">AT1</strain>
    </source>
</reference>
<organism evidence="1 2">
    <name type="scientific">Rhododendron molle</name>
    <name type="common">Chinese azalea</name>
    <name type="synonym">Azalea mollis</name>
    <dbReference type="NCBI Taxonomy" id="49168"/>
    <lineage>
        <taxon>Eukaryota</taxon>
        <taxon>Viridiplantae</taxon>
        <taxon>Streptophyta</taxon>
        <taxon>Embryophyta</taxon>
        <taxon>Tracheophyta</taxon>
        <taxon>Spermatophyta</taxon>
        <taxon>Magnoliopsida</taxon>
        <taxon>eudicotyledons</taxon>
        <taxon>Gunneridae</taxon>
        <taxon>Pentapetalae</taxon>
        <taxon>asterids</taxon>
        <taxon>Ericales</taxon>
        <taxon>Ericaceae</taxon>
        <taxon>Ericoideae</taxon>
        <taxon>Rhodoreae</taxon>
        <taxon>Rhododendron</taxon>
    </lineage>
</organism>
<dbReference type="Proteomes" id="UP001062846">
    <property type="component" value="Chromosome 4"/>
</dbReference>
<name>A0ACC0NWC0_RHOML</name>
<accession>A0ACC0NWC0</accession>
<proteinExistence type="predicted"/>
<evidence type="ECO:0000313" key="1">
    <source>
        <dbReference type="EMBL" id="KAI8557615.1"/>
    </source>
</evidence>
<dbReference type="EMBL" id="CM046391">
    <property type="protein sequence ID" value="KAI8557615.1"/>
    <property type="molecule type" value="Genomic_DNA"/>
</dbReference>
<sequence length="76" mass="8422">MAELEEVQETLVEERDELMVSPTGGNPTRRTAYFLKPSVSSIKAPVFELASASLSSNQSLLDLPLRVSFKGWRNPV</sequence>
<protein>
    <submittedName>
        <fullName evidence="1">Uncharacterized protein</fullName>
    </submittedName>
</protein>
<keyword evidence="2" id="KW-1185">Reference proteome</keyword>
<comment type="caution">
    <text evidence="1">The sequence shown here is derived from an EMBL/GenBank/DDBJ whole genome shotgun (WGS) entry which is preliminary data.</text>
</comment>
<gene>
    <name evidence="1" type="ORF">RHMOL_Rhmol04G0023600</name>
</gene>
<evidence type="ECO:0000313" key="2">
    <source>
        <dbReference type="Proteomes" id="UP001062846"/>
    </source>
</evidence>